<comment type="caution">
    <text evidence="1">The sequence shown here is derived from an EMBL/GenBank/DDBJ whole genome shotgun (WGS) entry which is preliminary data.</text>
</comment>
<protein>
    <submittedName>
        <fullName evidence="1">Ty3-gypsy retrotransposon protein</fullName>
    </submittedName>
</protein>
<gene>
    <name evidence="1" type="ORF">E5676_scaffold769G00230</name>
</gene>
<sequence>MTEILSLRLYGTVCTQVIFPLSTLSVLRDNDAVVEIELLVPDTLPTSAESSGSNSSYFTNQVISGLHLVNVGKGQQGSLEETMSVGFTPSFGLKQQVVREGPHRFLRQRQQPSSPRSSLPQPNVVTGVWQLPLPRPLFDFGRPSNLPKSRQPWRCGARSATARRLSTKQSAVAPPCVVRRTPPPSFAEKPIDCGVKELTLEFSGFTAGSIAVDSLGVDSIEGHSQVSGKGFLTTGPRIEAGNVVTHRGLYVIMLAGYVVNWNCMTMDYKVLMLGKGTAKG</sequence>
<dbReference type="AlphaFoldDB" id="A0A5D3CPH9"/>
<evidence type="ECO:0000313" key="2">
    <source>
        <dbReference type="Proteomes" id="UP000321947"/>
    </source>
</evidence>
<reference evidence="1 2" key="1">
    <citation type="submission" date="2019-08" db="EMBL/GenBank/DDBJ databases">
        <title>Draft genome sequences of two oriental melons (Cucumis melo L. var makuwa).</title>
        <authorList>
            <person name="Kwon S.-Y."/>
        </authorList>
    </citation>
    <scope>NUCLEOTIDE SEQUENCE [LARGE SCALE GENOMIC DNA]</scope>
    <source>
        <strain evidence="2">cv. Chang Bougi</strain>
        <tissue evidence="1">Leaf</tissue>
    </source>
</reference>
<proteinExistence type="predicted"/>
<organism evidence="1 2">
    <name type="scientific">Cucumis melo var. makuwa</name>
    <name type="common">Oriental melon</name>
    <dbReference type="NCBI Taxonomy" id="1194695"/>
    <lineage>
        <taxon>Eukaryota</taxon>
        <taxon>Viridiplantae</taxon>
        <taxon>Streptophyta</taxon>
        <taxon>Embryophyta</taxon>
        <taxon>Tracheophyta</taxon>
        <taxon>Spermatophyta</taxon>
        <taxon>Magnoliopsida</taxon>
        <taxon>eudicotyledons</taxon>
        <taxon>Gunneridae</taxon>
        <taxon>Pentapetalae</taxon>
        <taxon>rosids</taxon>
        <taxon>fabids</taxon>
        <taxon>Cucurbitales</taxon>
        <taxon>Cucurbitaceae</taxon>
        <taxon>Benincaseae</taxon>
        <taxon>Cucumis</taxon>
    </lineage>
</organism>
<name>A0A5D3CPH9_CUCMM</name>
<evidence type="ECO:0000313" key="1">
    <source>
        <dbReference type="EMBL" id="TYK12219.1"/>
    </source>
</evidence>
<dbReference type="Proteomes" id="UP000321947">
    <property type="component" value="Unassembled WGS sequence"/>
</dbReference>
<accession>A0A5D3CPH9</accession>
<dbReference type="EMBL" id="SSTD01010190">
    <property type="protein sequence ID" value="TYK12219.1"/>
    <property type="molecule type" value="Genomic_DNA"/>
</dbReference>